<evidence type="ECO:0000256" key="3">
    <source>
        <dbReference type="ARBA" id="ARBA00022723"/>
    </source>
</evidence>
<dbReference type="RefSeq" id="WP_330392770.1">
    <property type="nucleotide sequence ID" value="NZ_BAABCH010000016.1"/>
</dbReference>
<dbReference type="PROSITE" id="PS00088">
    <property type="entry name" value="SOD_MN"/>
    <property type="match status" value="1"/>
</dbReference>
<evidence type="ECO:0000256" key="5">
    <source>
        <dbReference type="PIRSR" id="PIRSR000349-1"/>
    </source>
</evidence>
<keyword evidence="10" id="KW-1185">Reference proteome</keyword>
<feature type="binding site" evidence="5">
    <location>
        <position position="83"/>
    </location>
    <ligand>
        <name>Mn(2+)</name>
        <dbReference type="ChEBI" id="CHEBI:29035"/>
    </ligand>
</feature>
<dbReference type="Pfam" id="PF02777">
    <property type="entry name" value="Sod_Fe_C"/>
    <property type="match status" value="1"/>
</dbReference>
<protein>
    <recommendedName>
        <fullName evidence="2 6">Superoxide dismutase</fullName>
        <ecNumber evidence="2 6">1.15.1.1</ecNumber>
    </recommendedName>
</protein>
<dbReference type="Pfam" id="PF00081">
    <property type="entry name" value="Sod_Fe_N"/>
    <property type="match status" value="1"/>
</dbReference>
<feature type="binding site" evidence="5">
    <location>
        <position position="27"/>
    </location>
    <ligand>
        <name>Mn(2+)</name>
        <dbReference type="ChEBI" id="CHEBI:29035"/>
    </ligand>
</feature>
<dbReference type="GO" id="GO:0004784">
    <property type="term" value="F:superoxide dismutase activity"/>
    <property type="evidence" value="ECO:0007669"/>
    <property type="project" value="UniProtKB-EC"/>
</dbReference>
<evidence type="ECO:0000313" key="10">
    <source>
        <dbReference type="Proteomes" id="UP000243255"/>
    </source>
</evidence>
<reference evidence="10" key="1">
    <citation type="submission" date="2016-11" db="EMBL/GenBank/DDBJ databases">
        <authorList>
            <person name="Varghese N."/>
            <person name="Submissions S."/>
        </authorList>
    </citation>
    <scope>NUCLEOTIDE SEQUENCE [LARGE SCALE GENOMIC DNA]</scope>
    <source>
        <strain evidence="10">DSM 2635</strain>
    </source>
</reference>
<feature type="domain" description="Manganese/iron superoxide dismutase N-terminal" evidence="7">
    <location>
        <begin position="6"/>
        <end position="91"/>
    </location>
</feature>
<organism evidence="9 10">
    <name type="scientific">Asaccharospora irregularis DSM 2635</name>
    <dbReference type="NCBI Taxonomy" id="1121321"/>
    <lineage>
        <taxon>Bacteria</taxon>
        <taxon>Bacillati</taxon>
        <taxon>Bacillota</taxon>
        <taxon>Clostridia</taxon>
        <taxon>Peptostreptococcales</taxon>
        <taxon>Peptostreptococcaceae</taxon>
        <taxon>Asaccharospora</taxon>
    </lineage>
</organism>
<dbReference type="STRING" id="1121321.SAMN04488530_12233"/>
<dbReference type="Proteomes" id="UP000243255">
    <property type="component" value="Unassembled WGS sequence"/>
</dbReference>
<evidence type="ECO:0000256" key="6">
    <source>
        <dbReference type="RuleBase" id="RU000414"/>
    </source>
</evidence>
<dbReference type="FunFam" id="3.55.40.20:FF:000001">
    <property type="entry name" value="Superoxide dismutase"/>
    <property type="match status" value="1"/>
</dbReference>
<feature type="domain" description="Manganese/iron superoxide dismutase C-terminal" evidence="8">
    <location>
        <begin position="98"/>
        <end position="198"/>
    </location>
</feature>
<dbReference type="SUPFAM" id="SSF54719">
    <property type="entry name" value="Fe,Mn superoxide dismutase (SOD), C-terminal domain"/>
    <property type="match status" value="1"/>
</dbReference>
<dbReference type="PRINTS" id="PR01703">
    <property type="entry name" value="MNSODISMTASE"/>
</dbReference>
<dbReference type="InterPro" id="IPR036314">
    <property type="entry name" value="SOD_C_sf"/>
</dbReference>
<evidence type="ECO:0000313" key="9">
    <source>
        <dbReference type="EMBL" id="SHH15181.1"/>
    </source>
</evidence>
<accession>A0A1M5QMT8</accession>
<comment type="catalytic activity">
    <reaction evidence="6">
        <text>2 superoxide + 2 H(+) = H2O2 + O2</text>
        <dbReference type="Rhea" id="RHEA:20696"/>
        <dbReference type="ChEBI" id="CHEBI:15378"/>
        <dbReference type="ChEBI" id="CHEBI:15379"/>
        <dbReference type="ChEBI" id="CHEBI:16240"/>
        <dbReference type="ChEBI" id="CHEBI:18421"/>
        <dbReference type="EC" id="1.15.1.1"/>
    </reaction>
</comment>
<dbReference type="EC" id="1.15.1.1" evidence="2 6"/>
<dbReference type="GO" id="GO:0046872">
    <property type="term" value="F:metal ion binding"/>
    <property type="evidence" value="ECO:0007669"/>
    <property type="project" value="UniProtKB-KW"/>
</dbReference>
<dbReference type="Gene3D" id="1.10.287.990">
    <property type="entry name" value="Fe,Mn superoxide dismutase (SOD) domain"/>
    <property type="match status" value="1"/>
</dbReference>
<gene>
    <name evidence="9" type="ORF">SAMN04488530_12233</name>
</gene>
<evidence type="ECO:0000256" key="4">
    <source>
        <dbReference type="ARBA" id="ARBA00023002"/>
    </source>
</evidence>
<dbReference type="InterPro" id="IPR019832">
    <property type="entry name" value="Mn/Fe_SOD_C"/>
</dbReference>
<name>A0A1M5QMT8_9FIRM</name>
<dbReference type="Gene3D" id="3.55.40.20">
    <property type="entry name" value="Iron/manganese superoxide dismutase, C-terminal domain"/>
    <property type="match status" value="1"/>
</dbReference>
<feature type="binding site" evidence="5">
    <location>
        <position position="166"/>
    </location>
    <ligand>
        <name>Mn(2+)</name>
        <dbReference type="ChEBI" id="CHEBI:29035"/>
    </ligand>
</feature>
<feature type="binding site" evidence="5">
    <location>
        <position position="170"/>
    </location>
    <ligand>
        <name>Mn(2+)</name>
        <dbReference type="ChEBI" id="CHEBI:29035"/>
    </ligand>
</feature>
<comment type="similarity">
    <text evidence="1 6">Belongs to the iron/manganese superoxide dismutase family.</text>
</comment>
<evidence type="ECO:0000259" key="8">
    <source>
        <dbReference type="Pfam" id="PF02777"/>
    </source>
</evidence>
<dbReference type="InterPro" id="IPR036324">
    <property type="entry name" value="Mn/Fe_SOD_N_sf"/>
</dbReference>
<proteinExistence type="inferred from homology"/>
<dbReference type="PANTHER" id="PTHR43595">
    <property type="entry name" value="37S RIBOSOMAL PROTEIN S26, MITOCHONDRIAL"/>
    <property type="match status" value="1"/>
</dbReference>
<evidence type="ECO:0000256" key="1">
    <source>
        <dbReference type="ARBA" id="ARBA00008714"/>
    </source>
</evidence>
<keyword evidence="3 5" id="KW-0479">Metal-binding</keyword>
<keyword evidence="4 6" id="KW-0560">Oxidoreductase</keyword>
<evidence type="ECO:0000259" key="7">
    <source>
        <dbReference type="Pfam" id="PF00081"/>
    </source>
</evidence>
<dbReference type="InterPro" id="IPR019831">
    <property type="entry name" value="Mn/Fe_SOD_N"/>
</dbReference>
<dbReference type="AlphaFoldDB" id="A0A1M5QMT8"/>
<dbReference type="PANTHER" id="PTHR43595:SF2">
    <property type="entry name" value="SMALL RIBOSOMAL SUBUNIT PROTEIN MS42"/>
    <property type="match status" value="1"/>
</dbReference>
<dbReference type="PIRSF" id="PIRSF000349">
    <property type="entry name" value="SODismutase"/>
    <property type="match status" value="1"/>
</dbReference>
<dbReference type="InterPro" id="IPR001189">
    <property type="entry name" value="Mn/Fe_SOD"/>
</dbReference>
<sequence length="205" mass="23348">MIFDKIKLGYGYSDLEPHIDALTLETHYGKHLQTYANNLNNILEGHEDLVKGKTLEEVLSDLEAIPEDIRQGVINQGGGVSNHNFYFSILSPNAKKEPSGKLLEAINKKFGSLDAMKEKLNSVTVGVFGSGWGWLVLDENGELEIISTKDQNSPYSLNKKPLITIDVWEHAYYLKYKNVRPEYVKNIWNVIDWAKIEEIYEGYIK</sequence>
<dbReference type="GO" id="GO:0005737">
    <property type="term" value="C:cytoplasm"/>
    <property type="evidence" value="ECO:0007669"/>
    <property type="project" value="TreeGrafter"/>
</dbReference>
<dbReference type="InterPro" id="IPR019833">
    <property type="entry name" value="Mn/Fe_SOD_BS"/>
</dbReference>
<comment type="function">
    <text evidence="6">Destroys radicals which are normally produced within the cells and which are toxic to biological systems.</text>
</comment>
<dbReference type="SUPFAM" id="SSF46609">
    <property type="entry name" value="Fe,Mn superoxide dismutase (SOD), N-terminal domain"/>
    <property type="match status" value="1"/>
</dbReference>
<dbReference type="EMBL" id="FQWX01000022">
    <property type="protein sequence ID" value="SHH15181.1"/>
    <property type="molecule type" value="Genomic_DNA"/>
</dbReference>
<evidence type="ECO:0000256" key="2">
    <source>
        <dbReference type="ARBA" id="ARBA00012682"/>
    </source>
</evidence>